<accession>A0A2W6NC34</accession>
<dbReference type="EMBL" id="QKWW01000075">
    <property type="protein sequence ID" value="PZT53179.1"/>
    <property type="molecule type" value="Genomic_DNA"/>
</dbReference>
<dbReference type="InterPro" id="IPR000182">
    <property type="entry name" value="GNAT_dom"/>
</dbReference>
<dbReference type="PANTHER" id="PTHR43792:SF9">
    <property type="entry name" value="RIBOSOMAL-PROTEIN-ALANINE ACETYLTRANSFERASE"/>
    <property type="match status" value="1"/>
</dbReference>
<protein>
    <submittedName>
        <fullName evidence="2">N-acetyltransferase</fullName>
    </submittedName>
</protein>
<dbReference type="AlphaFoldDB" id="A0A2W6NC34"/>
<organism evidence="2 3">
    <name type="scientific">Paenibacillus silvae</name>
    <dbReference type="NCBI Taxonomy" id="1325358"/>
    <lineage>
        <taxon>Bacteria</taxon>
        <taxon>Bacillati</taxon>
        <taxon>Bacillota</taxon>
        <taxon>Bacilli</taxon>
        <taxon>Bacillales</taxon>
        <taxon>Paenibacillaceae</taxon>
        <taxon>Paenibacillus</taxon>
    </lineage>
</organism>
<dbReference type="Pfam" id="PF13302">
    <property type="entry name" value="Acetyltransf_3"/>
    <property type="match status" value="1"/>
</dbReference>
<dbReference type="GO" id="GO:0005737">
    <property type="term" value="C:cytoplasm"/>
    <property type="evidence" value="ECO:0007669"/>
    <property type="project" value="TreeGrafter"/>
</dbReference>
<evidence type="ECO:0000313" key="3">
    <source>
        <dbReference type="Proteomes" id="UP000249204"/>
    </source>
</evidence>
<dbReference type="GO" id="GO:0008999">
    <property type="term" value="F:protein-N-terminal-alanine acetyltransferase activity"/>
    <property type="evidence" value="ECO:0007669"/>
    <property type="project" value="TreeGrafter"/>
</dbReference>
<name>A0A2W6NC34_9BACL</name>
<proteinExistence type="predicted"/>
<dbReference type="PROSITE" id="PS51186">
    <property type="entry name" value="GNAT"/>
    <property type="match status" value="1"/>
</dbReference>
<comment type="caution">
    <text evidence="2">The sequence shown here is derived from an EMBL/GenBank/DDBJ whole genome shotgun (WGS) entry which is preliminary data.</text>
</comment>
<evidence type="ECO:0000313" key="2">
    <source>
        <dbReference type="EMBL" id="PZT53179.1"/>
    </source>
</evidence>
<dbReference type="InterPro" id="IPR016181">
    <property type="entry name" value="Acyl_CoA_acyltransferase"/>
</dbReference>
<dbReference type="InterPro" id="IPR051531">
    <property type="entry name" value="N-acetyltransferase"/>
</dbReference>
<dbReference type="Proteomes" id="UP000249204">
    <property type="component" value="Unassembled WGS sequence"/>
</dbReference>
<dbReference type="Gene3D" id="3.40.630.30">
    <property type="match status" value="1"/>
</dbReference>
<evidence type="ECO:0000259" key="1">
    <source>
        <dbReference type="PROSITE" id="PS51186"/>
    </source>
</evidence>
<dbReference type="PANTHER" id="PTHR43792">
    <property type="entry name" value="GNAT FAMILY, PUTATIVE (AFU_ORTHOLOGUE AFUA_3G00765)-RELATED-RELATED"/>
    <property type="match status" value="1"/>
</dbReference>
<dbReference type="RefSeq" id="WP_111272632.1">
    <property type="nucleotide sequence ID" value="NZ_QKWW01000075.1"/>
</dbReference>
<feature type="domain" description="N-acetyltransferase" evidence="1">
    <location>
        <begin position="16"/>
        <end position="181"/>
    </location>
</feature>
<reference evidence="2 3" key="1">
    <citation type="submission" date="2018-06" db="EMBL/GenBank/DDBJ databases">
        <title>Isolation of heavy metals resistant Paenibacillus silvae NC2 from Gold-Copper mine in ZiJin, China.</title>
        <authorList>
            <person name="Xu J."/>
            <person name="Mazhar H.S."/>
            <person name="Rensing C."/>
        </authorList>
    </citation>
    <scope>NUCLEOTIDE SEQUENCE [LARGE SCALE GENOMIC DNA]</scope>
    <source>
        <strain evidence="2 3">NC2</strain>
    </source>
</reference>
<dbReference type="SUPFAM" id="SSF55729">
    <property type="entry name" value="Acyl-CoA N-acyltransferases (Nat)"/>
    <property type="match status" value="1"/>
</dbReference>
<gene>
    <name evidence="2" type="ORF">DN757_23605</name>
</gene>
<keyword evidence="2" id="KW-0808">Transferase</keyword>
<sequence>MYRCKGRIPELETARLRLRKMRRRDAAQMFVHWSDREVTRYMNLAPMIGTSEAADMIALLNHMAGEEDALRWGIELKDTGKLIGSCGFNTWQLEGAFRGEIGYELGRDYWRYGYMSEAFTALLPFGYETMGLNRIEALVDPRNAASGSFLTSQGFTREGLLRQVQHTSTGYKDMVMYSLLYDEFLRNKKKVVSDI</sequence>